<keyword evidence="6" id="KW-1133">Transmembrane helix</keyword>
<feature type="domain" description="Sulfatase N-terminal" evidence="9">
    <location>
        <begin position="86"/>
        <end position="396"/>
    </location>
</feature>
<dbReference type="InterPro" id="IPR050448">
    <property type="entry name" value="OpgB/LTA_synthase_biosynth"/>
</dbReference>
<sequence length="592" mass="69012">MKILVSCLILMYLLIIVFYHLPEPYTNLSSNMVLIYFPKIILHYWRTKSLISFHVNETAFNNVTQMIRAPVVDISRPLVTLKEPIKHVFVIVLESIRADALPLNNNLANAVKSTFTSDATAENVTPLLNSLWMNSVRTVASVTSSYTLKSLISIFCGIYPLNVNFLKEANSENFLYEKCLPELLREIFQTTNNQSTFRSAFFTAARDDFDHQRDLFNKLKFDTIINGFDIYEQIGNVPDLGMFGPADQYILPLMWKWIDKNLAENETNHLMMSLLVTGTHEPFPQPNDWSFDEYRFYIDEPNVNNYLNALHATDDFLKEIIDGFKLRKLYNDTLFIITSDHGYVFNDYGKQMLGLLSTPLECAFSVPLMLHNPHLEAKQLDGQFTNMDILPTIMDILLSSIKPTQQSTNQLLSVPNNQLQSILSRYEGTSILRMLVEKQPVRYTFHLTNPGNSYIIVKQYPKKLTYDISNDEVHLYHLGHDPFELVDLIHLDYKIATTHPPWINVMCNKHWMQTWKGRWTNKYPNVRIYHKLLLENKSFVSISTSNSMNNDKVQLKDMLDWADQTLELARFWKNLVKQRYRYESKTFNYHTN</sequence>
<name>A0A818U6P5_9BILA</name>
<gene>
    <name evidence="11" type="ORF">FNK824_LOCUS8701</name>
    <name evidence="10" type="ORF">SEV965_LOCUS21990</name>
</gene>
<dbReference type="PANTHER" id="PTHR47371">
    <property type="entry name" value="LIPOTEICHOIC ACID SYNTHASE"/>
    <property type="match status" value="1"/>
</dbReference>
<evidence type="ECO:0000313" key="10">
    <source>
        <dbReference type="EMBL" id="CAF1217277.1"/>
    </source>
</evidence>
<dbReference type="Pfam" id="PF00884">
    <property type="entry name" value="Sulfatase"/>
    <property type="match status" value="1"/>
</dbReference>
<feature type="signal peptide" evidence="8">
    <location>
        <begin position="1"/>
        <end position="19"/>
    </location>
</feature>
<comment type="cofactor">
    <cofactor evidence="1">
        <name>Ca(2+)</name>
        <dbReference type="ChEBI" id="CHEBI:29108"/>
    </cofactor>
</comment>
<evidence type="ECO:0000256" key="2">
    <source>
        <dbReference type="ARBA" id="ARBA00004651"/>
    </source>
</evidence>
<evidence type="ECO:0000256" key="4">
    <source>
        <dbReference type="ARBA" id="ARBA00022475"/>
    </source>
</evidence>
<keyword evidence="5" id="KW-0812">Transmembrane</keyword>
<comment type="similarity">
    <text evidence="3">Belongs to the sulfatase family.</text>
</comment>
<evidence type="ECO:0000313" key="12">
    <source>
        <dbReference type="Proteomes" id="UP000663874"/>
    </source>
</evidence>
<dbReference type="Gene3D" id="3.40.720.10">
    <property type="entry name" value="Alkaline Phosphatase, subunit A"/>
    <property type="match status" value="1"/>
</dbReference>
<evidence type="ECO:0000259" key="9">
    <source>
        <dbReference type="Pfam" id="PF00884"/>
    </source>
</evidence>
<feature type="chain" id="PRO_5035616507" description="Sulfatase N-terminal domain-containing protein" evidence="8">
    <location>
        <begin position="20"/>
        <end position="592"/>
    </location>
</feature>
<dbReference type="Proteomes" id="UP000663889">
    <property type="component" value="Unassembled WGS sequence"/>
</dbReference>
<evidence type="ECO:0000256" key="7">
    <source>
        <dbReference type="ARBA" id="ARBA00023136"/>
    </source>
</evidence>
<evidence type="ECO:0000256" key="6">
    <source>
        <dbReference type="ARBA" id="ARBA00022989"/>
    </source>
</evidence>
<protein>
    <recommendedName>
        <fullName evidence="9">Sulfatase N-terminal domain-containing protein</fullName>
    </recommendedName>
</protein>
<evidence type="ECO:0000256" key="5">
    <source>
        <dbReference type="ARBA" id="ARBA00022692"/>
    </source>
</evidence>
<organism evidence="11 12">
    <name type="scientific">Rotaria sordida</name>
    <dbReference type="NCBI Taxonomy" id="392033"/>
    <lineage>
        <taxon>Eukaryota</taxon>
        <taxon>Metazoa</taxon>
        <taxon>Spiralia</taxon>
        <taxon>Gnathifera</taxon>
        <taxon>Rotifera</taxon>
        <taxon>Eurotatoria</taxon>
        <taxon>Bdelloidea</taxon>
        <taxon>Philodinida</taxon>
        <taxon>Philodinidae</taxon>
        <taxon>Rotaria</taxon>
    </lineage>
</organism>
<comment type="caution">
    <text evidence="11">The sequence shown here is derived from an EMBL/GenBank/DDBJ whole genome shotgun (WGS) entry which is preliminary data.</text>
</comment>
<accession>A0A818U6P5</accession>
<comment type="subcellular location">
    <subcellularLocation>
        <location evidence="2">Cell membrane</location>
        <topology evidence="2">Multi-pass membrane protein</topology>
    </subcellularLocation>
</comment>
<proteinExistence type="inferred from homology"/>
<dbReference type="Proteomes" id="UP000663874">
    <property type="component" value="Unassembled WGS sequence"/>
</dbReference>
<evidence type="ECO:0000256" key="1">
    <source>
        <dbReference type="ARBA" id="ARBA00001913"/>
    </source>
</evidence>
<keyword evidence="4" id="KW-1003">Cell membrane</keyword>
<dbReference type="EMBL" id="CAJNOU010001527">
    <property type="protein sequence ID" value="CAF1217277.1"/>
    <property type="molecule type" value="Genomic_DNA"/>
</dbReference>
<dbReference type="AlphaFoldDB" id="A0A818U6P5"/>
<evidence type="ECO:0000256" key="8">
    <source>
        <dbReference type="SAM" id="SignalP"/>
    </source>
</evidence>
<evidence type="ECO:0000313" key="11">
    <source>
        <dbReference type="EMBL" id="CAF3693936.1"/>
    </source>
</evidence>
<dbReference type="GO" id="GO:0005886">
    <property type="term" value="C:plasma membrane"/>
    <property type="evidence" value="ECO:0007669"/>
    <property type="project" value="UniProtKB-SubCell"/>
</dbReference>
<evidence type="ECO:0000256" key="3">
    <source>
        <dbReference type="ARBA" id="ARBA00008779"/>
    </source>
</evidence>
<keyword evidence="8" id="KW-0732">Signal</keyword>
<dbReference type="EMBL" id="CAJOBE010000870">
    <property type="protein sequence ID" value="CAF3693936.1"/>
    <property type="molecule type" value="Genomic_DNA"/>
</dbReference>
<dbReference type="InterPro" id="IPR000917">
    <property type="entry name" value="Sulfatase_N"/>
</dbReference>
<reference evidence="11" key="1">
    <citation type="submission" date="2021-02" db="EMBL/GenBank/DDBJ databases">
        <authorList>
            <person name="Nowell W R."/>
        </authorList>
    </citation>
    <scope>NUCLEOTIDE SEQUENCE</scope>
</reference>
<dbReference type="InterPro" id="IPR017850">
    <property type="entry name" value="Alkaline_phosphatase_core_sf"/>
</dbReference>
<dbReference type="SUPFAM" id="SSF53649">
    <property type="entry name" value="Alkaline phosphatase-like"/>
    <property type="match status" value="1"/>
</dbReference>
<dbReference type="PANTHER" id="PTHR47371:SF3">
    <property type="entry name" value="PHOSPHOGLYCEROL TRANSFERASE I"/>
    <property type="match status" value="1"/>
</dbReference>
<keyword evidence="7" id="KW-0472">Membrane</keyword>